<accession>A0A8J7MAP4</accession>
<dbReference type="PANTHER" id="PTHR43581">
    <property type="entry name" value="ATP/GTP PHOSPHATASE"/>
    <property type="match status" value="1"/>
</dbReference>
<evidence type="ECO:0000313" key="2">
    <source>
        <dbReference type="EMBL" id="MBK1789977.1"/>
    </source>
</evidence>
<dbReference type="InterPro" id="IPR027417">
    <property type="entry name" value="P-loop_NTPase"/>
</dbReference>
<evidence type="ECO:0000313" key="3">
    <source>
        <dbReference type="Proteomes" id="UP000624703"/>
    </source>
</evidence>
<dbReference type="AlphaFoldDB" id="A0A8J7MAP4"/>
<dbReference type="RefSeq" id="WP_200310011.1">
    <property type="nucleotide sequence ID" value="NZ_JAENIM010000009.1"/>
</dbReference>
<dbReference type="InterPro" id="IPR041685">
    <property type="entry name" value="AAA_GajA/Old/RecF-like"/>
</dbReference>
<dbReference type="SUPFAM" id="SSF52540">
    <property type="entry name" value="P-loop containing nucleoside triphosphate hydrolases"/>
    <property type="match status" value="1"/>
</dbReference>
<protein>
    <submittedName>
        <fullName evidence="2">AAA family ATPase</fullName>
    </submittedName>
</protein>
<keyword evidence="3" id="KW-1185">Reference proteome</keyword>
<evidence type="ECO:0000259" key="1">
    <source>
        <dbReference type="Pfam" id="PF13175"/>
    </source>
</evidence>
<proteinExistence type="predicted"/>
<dbReference type="PANTHER" id="PTHR43581:SF4">
    <property type="entry name" value="ATP_GTP PHOSPHATASE"/>
    <property type="match status" value="1"/>
</dbReference>
<sequence>MLNLNIQKQALDMTTETIKSRQIKHLIFDQDTANEYIPPDKKTNKTPVCVPNLSKINILVGPNNSGKSRLLRRVLQGKFKHFQKVDLTQRELSIINTAFSQYIEPNNQSANKFSSWLHKENDTQNGNAPEDAWLNYCAQSSITGSTLKDHFLADYLYQQFINKLCLGGQSLPENEINRFINEGRSCTQSLSSHIQSNQISDINNIKYVYIPLLRGLRPLMNASDLNTALGLTMKDEQVSIPLSNRVNSLFGEANERDLENLLDFYKNTTLRDYRELKSSDISIYTGLNIYYDIRRLLLGSHHERLKARKFEEFLSQHFFEGAEVELTPRASLKGVLHVKIGKGEDMPIHMLGDGIQAMIAILYPLLTQLHQSDFYFIGIEEPELNLHPGLQRQLIKALMDIPNAQFFLTTHSNHFLESLFDEEDISLYKINKNYTHDDSSVRAYTQITPLADGNKSVLADLGVINSSLFLSNCTIWVEGVTDRHLFQHYLSLYHNHLSKTTKPVALYEGKHYSFVEYGGANITHWSWLDLDKNPINVERLCGTVMLIADDDNATKGAKAERLDSLSNKLEERFIRLNCKETENLHSDIVLGRILSTYAKSGCDCTFKAKWSTYQKRPIGKYLDDIIKSKGFTMKNSQKNFKSGNTVSNKTQFNERAIKATKVWDDLTEEAKRVTQEIYQFILKQNTADCYTSSNSNH</sequence>
<dbReference type="EMBL" id="JAENIM010000009">
    <property type="protein sequence ID" value="MBK1789977.1"/>
    <property type="molecule type" value="Genomic_DNA"/>
</dbReference>
<gene>
    <name evidence="2" type="ORF">JIN82_02275</name>
</gene>
<comment type="caution">
    <text evidence="2">The sequence shown here is derived from an EMBL/GenBank/DDBJ whole genome shotgun (WGS) entry which is preliminary data.</text>
</comment>
<reference evidence="2" key="1">
    <citation type="submission" date="2021-01" db="EMBL/GenBank/DDBJ databases">
        <title>Modified the classification status of verrucomicrobia.</title>
        <authorList>
            <person name="Feng X."/>
        </authorList>
    </citation>
    <scope>NUCLEOTIDE SEQUENCE</scope>
    <source>
        <strain evidence="2">_KCTC 22039</strain>
    </source>
</reference>
<dbReference type="Gene3D" id="3.40.50.300">
    <property type="entry name" value="P-loop containing nucleotide triphosphate hydrolases"/>
    <property type="match status" value="1"/>
</dbReference>
<feature type="domain" description="Endonuclease GajA/Old nuclease/RecF-like AAA" evidence="1">
    <location>
        <begin position="52"/>
        <end position="415"/>
    </location>
</feature>
<name>A0A8J7MAP4_9BACT</name>
<dbReference type="Pfam" id="PF13175">
    <property type="entry name" value="AAA_15"/>
    <property type="match status" value="1"/>
</dbReference>
<dbReference type="InterPro" id="IPR051396">
    <property type="entry name" value="Bact_Antivir_Def_Nuclease"/>
</dbReference>
<dbReference type="Proteomes" id="UP000624703">
    <property type="component" value="Unassembled WGS sequence"/>
</dbReference>
<organism evidence="2 3">
    <name type="scientific">Persicirhabdus sediminis</name>
    <dbReference type="NCBI Taxonomy" id="454144"/>
    <lineage>
        <taxon>Bacteria</taxon>
        <taxon>Pseudomonadati</taxon>
        <taxon>Verrucomicrobiota</taxon>
        <taxon>Verrucomicrobiia</taxon>
        <taxon>Verrucomicrobiales</taxon>
        <taxon>Verrucomicrobiaceae</taxon>
        <taxon>Persicirhabdus</taxon>
    </lineage>
</organism>